<keyword evidence="5" id="KW-0949">S-adenosyl-L-methionine</keyword>
<protein>
    <recommendedName>
        <fullName evidence="2">[histone H3]-lysine(4) N-trimethyltransferase</fullName>
        <ecNumber evidence="2">2.1.1.354</ecNumber>
    </recommendedName>
</protein>
<dbReference type="SUPFAM" id="SSF82199">
    <property type="entry name" value="SET domain"/>
    <property type="match status" value="1"/>
</dbReference>
<evidence type="ECO:0000313" key="15">
    <source>
        <dbReference type="EMBL" id="CAI5444606.1"/>
    </source>
</evidence>
<dbReference type="InterPro" id="IPR003616">
    <property type="entry name" value="Post-SET_dom"/>
</dbReference>
<sequence length="747" mass="85517">MTRSSMSYEEWKRIKLQQKSQATAGASGVRVIYRSVLQSNEQPPRHVYQLTKKYHVNQKTVPSVGIRPKIPDFNDKMMVINGKLVKVRVVQSPTKQSPLPPILLPPKPLQRTDLLANLQRNTPLTELPKFKSPPVFKEPLGNRFSFKNYVHSAAMPSRIVKREKKHTKEDEKRARTTSDSSDKSNYEVSSSNSSDNDYSDVEVKKSKNQRNLISSSDSSSIAGQSDDSSIKKLESEEEEDESSSSSSDENESSDFEQQIKSNKRRILDSSDDTTDSDKPVKKRSAMKKQIETRESSVASSIREESANLTTKLEKGEKDCRIVEWQKMDPRIVPREPQISIKSNDYHPILSEHCYFAFADKTHQQLVVNNPLPLDTPIPSQPTWDSLHGETSGPLTLPQVAKKVSPKKSNKRSNYRELLDLYSSRSQPVYPQPSTIYYQKRTIEEKRRILFDVDDLLDFEDQMYLGQQLIEMQSKVSNENDLPWKKRLTFIECARPKEPLMKSEPIRSTKGAPDIFYDDSDLDGVIPVEEGCSRARPYKKMSMKLKRSLMRRPGNGTGNTLITERDETALRHQTIKEKEMKALQRRLLTSMGDMTSDIFKINQLKCRKKMIKFARSNIHGWGLYAMESIMPDEMIIEYIGQKIRSHIADVRELGYERRGIGSSYLFRVDEEVVIDATKKGNFARFINHSCSPNCYAKVLTIEGEKRIVIYSKGTINKGDEITYDYKFPIEDEKIDCLCGAKNCKGSLN</sequence>
<evidence type="ECO:0000259" key="13">
    <source>
        <dbReference type="PROSITE" id="PS50280"/>
    </source>
</evidence>
<comment type="catalytic activity">
    <reaction evidence="9">
        <text>L-lysyl(4)-[histone H3] + 3 S-adenosyl-L-methionine = N(6),N(6),N(6)-trimethyl-L-lysyl(4)-[histone H3] + 3 S-adenosyl-L-homocysteine + 3 H(+)</text>
        <dbReference type="Rhea" id="RHEA:60260"/>
        <dbReference type="Rhea" id="RHEA-COMP:15537"/>
        <dbReference type="Rhea" id="RHEA-COMP:15547"/>
        <dbReference type="ChEBI" id="CHEBI:15378"/>
        <dbReference type="ChEBI" id="CHEBI:29969"/>
        <dbReference type="ChEBI" id="CHEBI:57856"/>
        <dbReference type="ChEBI" id="CHEBI:59789"/>
        <dbReference type="ChEBI" id="CHEBI:61961"/>
        <dbReference type="EC" id="2.1.1.354"/>
    </reaction>
</comment>
<reference evidence="15" key="1">
    <citation type="submission" date="2022-11" db="EMBL/GenBank/DDBJ databases">
        <authorList>
            <person name="Kikuchi T."/>
        </authorList>
    </citation>
    <scope>NUCLEOTIDE SEQUENCE</scope>
    <source>
        <strain evidence="15">PS1010</strain>
    </source>
</reference>
<dbReference type="GO" id="GO:0048188">
    <property type="term" value="C:Set1C/COMPASS complex"/>
    <property type="evidence" value="ECO:0007669"/>
    <property type="project" value="TreeGrafter"/>
</dbReference>
<keyword evidence="6" id="KW-0156">Chromatin regulator</keyword>
<dbReference type="PROSITE" id="PS50868">
    <property type="entry name" value="POST_SET"/>
    <property type="match status" value="1"/>
</dbReference>
<evidence type="ECO:0000256" key="11">
    <source>
        <dbReference type="ARBA" id="ARBA00049129"/>
    </source>
</evidence>
<dbReference type="PANTHER" id="PTHR45814">
    <property type="entry name" value="HISTONE-LYSINE N-METHYLTRANSFERASE SETD1"/>
    <property type="match status" value="1"/>
</dbReference>
<dbReference type="AlphaFoldDB" id="A0A9P1II87"/>
<proteinExistence type="predicted"/>
<feature type="domain" description="SET" evidence="13">
    <location>
        <begin position="608"/>
        <end position="725"/>
    </location>
</feature>
<dbReference type="GO" id="GO:0003723">
    <property type="term" value="F:RNA binding"/>
    <property type="evidence" value="ECO:0007669"/>
    <property type="project" value="UniProtKB-KW"/>
</dbReference>
<evidence type="ECO:0000259" key="14">
    <source>
        <dbReference type="PROSITE" id="PS50868"/>
    </source>
</evidence>
<dbReference type="EMBL" id="CANHGI010000003">
    <property type="protein sequence ID" value="CAI5444606.1"/>
    <property type="molecule type" value="Genomic_DNA"/>
</dbReference>
<feature type="domain" description="Post-SET" evidence="14">
    <location>
        <begin position="731"/>
        <end position="747"/>
    </location>
</feature>
<evidence type="ECO:0000256" key="5">
    <source>
        <dbReference type="ARBA" id="ARBA00022691"/>
    </source>
</evidence>
<feature type="compositionally biased region" description="Low complexity" evidence="12">
    <location>
        <begin position="213"/>
        <end position="227"/>
    </location>
</feature>
<keyword evidence="7" id="KW-0694">RNA-binding</keyword>
<dbReference type="InterPro" id="IPR046341">
    <property type="entry name" value="SET_dom_sf"/>
</dbReference>
<dbReference type="InterPro" id="IPR024657">
    <property type="entry name" value="COMPASS_Set1_N-SET"/>
</dbReference>
<comment type="catalytic activity">
    <reaction evidence="10">
        <text>N(6)-methyl-L-lysyl(4)-[histone H3] + S-adenosyl-L-methionine = N(6),N(6)-dimethyl-L-lysyl(4)-[histone H3] + S-adenosyl-L-homocysteine + H(+)</text>
        <dbReference type="Rhea" id="RHEA:60268"/>
        <dbReference type="Rhea" id="RHEA-COMP:15540"/>
        <dbReference type="Rhea" id="RHEA-COMP:15543"/>
        <dbReference type="ChEBI" id="CHEBI:15378"/>
        <dbReference type="ChEBI" id="CHEBI:57856"/>
        <dbReference type="ChEBI" id="CHEBI:59789"/>
        <dbReference type="ChEBI" id="CHEBI:61929"/>
        <dbReference type="ChEBI" id="CHEBI:61976"/>
    </reaction>
</comment>
<comment type="caution">
    <text evidence="15">The sequence shown here is derived from an EMBL/GenBank/DDBJ whole genome shotgun (WGS) entry which is preliminary data.</text>
</comment>
<dbReference type="EC" id="2.1.1.354" evidence="2"/>
<dbReference type="FunFam" id="2.170.270.10:FF:000010">
    <property type="entry name" value="Histone-lysine N-methyltransferase"/>
    <property type="match status" value="1"/>
</dbReference>
<comment type="catalytic activity">
    <reaction evidence="11">
        <text>N(6),N(6)-dimethyl-L-lysyl(4)-[histone H3] + S-adenosyl-L-methionine = N(6),N(6),N(6)-trimethyl-L-lysyl(4)-[histone H3] + S-adenosyl-L-homocysteine + H(+)</text>
        <dbReference type="Rhea" id="RHEA:60272"/>
        <dbReference type="Rhea" id="RHEA-COMP:15537"/>
        <dbReference type="Rhea" id="RHEA-COMP:15540"/>
        <dbReference type="ChEBI" id="CHEBI:15378"/>
        <dbReference type="ChEBI" id="CHEBI:57856"/>
        <dbReference type="ChEBI" id="CHEBI:59789"/>
        <dbReference type="ChEBI" id="CHEBI:61961"/>
        <dbReference type="ChEBI" id="CHEBI:61976"/>
    </reaction>
</comment>
<evidence type="ECO:0000256" key="1">
    <source>
        <dbReference type="ARBA" id="ARBA00004123"/>
    </source>
</evidence>
<organism evidence="15 16">
    <name type="scientific">Caenorhabditis angaria</name>
    <dbReference type="NCBI Taxonomy" id="860376"/>
    <lineage>
        <taxon>Eukaryota</taxon>
        <taxon>Metazoa</taxon>
        <taxon>Ecdysozoa</taxon>
        <taxon>Nematoda</taxon>
        <taxon>Chromadorea</taxon>
        <taxon>Rhabditida</taxon>
        <taxon>Rhabditina</taxon>
        <taxon>Rhabditomorpha</taxon>
        <taxon>Rhabditoidea</taxon>
        <taxon>Rhabditidae</taxon>
        <taxon>Peloderinae</taxon>
        <taxon>Caenorhabditis</taxon>
    </lineage>
</organism>
<evidence type="ECO:0000256" key="12">
    <source>
        <dbReference type="SAM" id="MobiDB-lite"/>
    </source>
</evidence>
<dbReference type="PROSITE" id="PS50280">
    <property type="entry name" value="SET"/>
    <property type="match status" value="1"/>
</dbReference>
<keyword evidence="4" id="KW-0808">Transferase</keyword>
<accession>A0A9P1II87</accession>
<comment type="subcellular location">
    <subcellularLocation>
        <location evidence="1">Nucleus</location>
    </subcellularLocation>
</comment>
<keyword evidence="3" id="KW-0489">Methyltransferase</keyword>
<evidence type="ECO:0000256" key="7">
    <source>
        <dbReference type="ARBA" id="ARBA00022884"/>
    </source>
</evidence>
<dbReference type="SMART" id="SM00508">
    <property type="entry name" value="PostSET"/>
    <property type="match status" value="1"/>
</dbReference>
<gene>
    <name evidence="15" type="ORF">CAMP_LOCUS7243</name>
</gene>
<evidence type="ECO:0000256" key="10">
    <source>
        <dbReference type="ARBA" id="ARBA00047583"/>
    </source>
</evidence>
<feature type="compositionally biased region" description="Low complexity" evidence="12">
    <location>
        <begin position="186"/>
        <end position="196"/>
    </location>
</feature>
<dbReference type="SMART" id="SM01291">
    <property type="entry name" value="N-SET"/>
    <property type="match status" value="1"/>
</dbReference>
<dbReference type="GO" id="GO:0140999">
    <property type="term" value="F:histone H3K4 trimethyltransferase activity"/>
    <property type="evidence" value="ECO:0007669"/>
    <property type="project" value="UniProtKB-EC"/>
</dbReference>
<dbReference type="SMART" id="SM00317">
    <property type="entry name" value="SET"/>
    <property type="match status" value="1"/>
</dbReference>
<evidence type="ECO:0000313" key="16">
    <source>
        <dbReference type="Proteomes" id="UP001152747"/>
    </source>
</evidence>
<feature type="compositionally biased region" description="Basic and acidic residues" evidence="12">
    <location>
        <begin position="166"/>
        <end position="185"/>
    </location>
</feature>
<dbReference type="PANTHER" id="PTHR45814:SF2">
    <property type="entry name" value="HISTONE-LYSINE N-METHYLTRANSFERASE SETD1"/>
    <property type="match status" value="1"/>
</dbReference>
<evidence type="ECO:0000256" key="2">
    <source>
        <dbReference type="ARBA" id="ARBA00012182"/>
    </source>
</evidence>
<dbReference type="InterPro" id="IPR001214">
    <property type="entry name" value="SET_dom"/>
</dbReference>
<evidence type="ECO:0000256" key="6">
    <source>
        <dbReference type="ARBA" id="ARBA00022853"/>
    </source>
</evidence>
<feature type="region of interest" description="Disordered" evidence="12">
    <location>
        <begin position="157"/>
        <end position="309"/>
    </location>
</feature>
<dbReference type="InterPro" id="IPR044570">
    <property type="entry name" value="Set1-like"/>
</dbReference>
<name>A0A9P1II87_9PELO</name>
<evidence type="ECO:0000256" key="8">
    <source>
        <dbReference type="ARBA" id="ARBA00023242"/>
    </source>
</evidence>
<evidence type="ECO:0000256" key="9">
    <source>
        <dbReference type="ARBA" id="ARBA00047571"/>
    </source>
</evidence>
<dbReference type="OrthoDB" id="308383at2759"/>
<dbReference type="Gene3D" id="2.170.270.10">
    <property type="entry name" value="SET domain"/>
    <property type="match status" value="1"/>
</dbReference>
<keyword evidence="16" id="KW-1185">Reference proteome</keyword>
<evidence type="ECO:0000256" key="4">
    <source>
        <dbReference type="ARBA" id="ARBA00022679"/>
    </source>
</evidence>
<evidence type="ECO:0000256" key="3">
    <source>
        <dbReference type="ARBA" id="ARBA00022603"/>
    </source>
</evidence>
<feature type="compositionally biased region" description="Acidic residues" evidence="12">
    <location>
        <begin position="235"/>
        <end position="254"/>
    </location>
</feature>
<dbReference type="Proteomes" id="UP001152747">
    <property type="component" value="Unassembled WGS sequence"/>
</dbReference>
<keyword evidence="8" id="KW-0539">Nucleus</keyword>
<dbReference type="GO" id="GO:0032259">
    <property type="term" value="P:methylation"/>
    <property type="evidence" value="ECO:0007669"/>
    <property type="project" value="UniProtKB-KW"/>
</dbReference>
<dbReference type="Pfam" id="PF00856">
    <property type="entry name" value="SET"/>
    <property type="match status" value="1"/>
</dbReference>